<dbReference type="Proteomes" id="UP000245469">
    <property type="component" value="Unassembled WGS sequence"/>
</dbReference>
<feature type="transmembrane region" description="Helical" evidence="2">
    <location>
        <begin position="184"/>
        <end position="207"/>
    </location>
</feature>
<dbReference type="EMBL" id="QGDQ01000005">
    <property type="protein sequence ID" value="PWJ54809.1"/>
    <property type="molecule type" value="Genomic_DNA"/>
</dbReference>
<comment type="caution">
    <text evidence="4">The sequence shown here is derived from an EMBL/GenBank/DDBJ whole genome shotgun (WGS) entry which is preliminary data.</text>
</comment>
<name>A0A316ABL3_9ACTN</name>
<feature type="transmembrane region" description="Helical" evidence="2">
    <location>
        <begin position="227"/>
        <end position="257"/>
    </location>
</feature>
<feature type="transmembrane region" description="Helical" evidence="2">
    <location>
        <begin position="277"/>
        <end position="299"/>
    </location>
</feature>
<keyword evidence="2" id="KW-0812">Transmembrane</keyword>
<proteinExistence type="predicted"/>
<keyword evidence="2" id="KW-0472">Membrane</keyword>
<feature type="compositionally biased region" description="Pro residues" evidence="1">
    <location>
        <begin position="19"/>
        <end position="31"/>
    </location>
</feature>
<evidence type="ECO:0000259" key="3">
    <source>
        <dbReference type="Pfam" id="PF25231"/>
    </source>
</evidence>
<dbReference type="OrthoDB" id="121140at2"/>
<sequence>MGRMSESPGWTAPGAGGQQPPPPPPPLPSAPQQPVSGWGQPAPVPGGGSWAAPAPRPGIIPLRPLSLGELWDGAFRAVRSNPKPLLGGSAAVVVTIVLVQSVVQGLTAGELFSSLADPTAPTDQVLDSFGSSLPGFLGGLLLSVVLSLVATAALSGLVTVSVSTAVLGRRTPGGELWRRVRERFWSLVGVSLVFSLVPGLAVAALVAPGLVLLTVSLINGDGATVGVLLTLLGSLGAVVLGLWLTVRLLLAPCALVLEGQGVGGAIKRSWALSRRGFWRLLGIWLLTAVCIGVVASIVLAPFNLIATVVGAVVGIGSPLYFPITLAITGVGSALVYTVVYPLQSAVTALLYVDQRMRQEGLDVELARSAAQ</sequence>
<feature type="transmembrane region" description="Helical" evidence="2">
    <location>
        <begin position="85"/>
        <end position="103"/>
    </location>
</feature>
<feature type="region of interest" description="Disordered" evidence="1">
    <location>
        <begin position="1"/>
        <end position="52"/>
    </location>
</feature>
<dbReference type="InterPro" id="IPR057169">
    <property type="entry name" value="DUF7847"/>
</dbReference>
<evidence type="ECO:0000256" key="2">
    <source>
        <dbReference type="SAM" id="Phobius"/>
    </source>
</evidence>
<reference evidence="4 5" key="1">
    <citation type="submission" date="2018-03" db="EMBL/GenBank/DDBJ databases">
        <title>Genomic Encyclopedia of Archaeal and Bacterial Type Strains, Phase II (KMG-II): from individual species to whole genera.</title>
        <authorList>
            <person name="Goeker M."/>
        </authorList>
    </citation>
    <scope>NUCLEOTIDE SEQUENCE [LARGE SCALE GENOMIC DNA]</scope>
    <source>
        <strain evidence="4 5">DSM 44889</strain>
    </source>
</reference>
<organism evidence="4 5">
    <name type="scientific">Quadrisphaera granulorum</name>
    <dbReference type="NCBI Taxonomy" id="317664"/>
    <lineage>
        <taxon>Bacteria</taxon>
        <taxon>Bacillati</taxon>
        <taxon>Actinomycetota</taxon>
        <taxon>Actinomycetes</taxon>
        <taxon>Kineosporiales</taxon>
        <taxon>Kineosporiaceae</taxon>
        <taxon>Quadrisphaera</taxon>
    </lineage>
</organism>
<evidence type="ECO:0000256" key="1">
    <source>
        <dbReference type="SAM" id="MobiDB-lite"/>
    </source>
</evidence>
<feature type="domain" description="DUF7847" evidence="3">
    <location>
        <begin position="77"/>
        <end position="340"/>
    </location>
</feature>
<keyword evidence="2" id="KW-1133">Transmembrane helix</keyword>
<feature type="transmembrane region" description="Helical" evidence="2">
    <location>
        <begin position="319"/>
        <end position="352"/>
    </location>
</feature>
<evidence type="ECO:0000313" key="4">
    <source>
        <dbReference type="EMBL" id="PWJ54809.1"/>
    </source>
</evidence>
<evidence type="ECO:0000313" key="5">
    <source>
        <dbReference type="Proteomes" id="UP000245469"/>
    </source>
</evidence>
<keyword evidence="5" id="KW-1185">Reference proteome</keyword>
<accession>A0A316ABL3</accession>
<protein>
    <submittedName>
        <fullName evidence="4">Glycerophosphoryl diester phosphodiesterase family protein</fullName>
    </submittedName>
</protein>
<gene>
    <name evidence="4" type="ORF">BXY45_10513</name>
</gene>
<feature type="transmembrane region" description="Helical" evidence="2">
    <location>
        <begin position="136"/>
        <end position="163"/>
    </location>
</feature>
<dbReference type="AlphaFoldDB" id="A0A316ABL3"/>
<dbReference type="Pfam" id="PF25231">
    <property type="entry name" value="DUF7847"/>
    <property type="match status" value="1"/>
</dbReference>